<dbReference type="EMBL" id="CM023481">
    <property type="protein sequence ID" value="KAH6948271.1"/>
    <property type="molecule type" value="Genomic_DNA"/>
</dbReference>
<protein>
    <submittedName>
        <fullName evidence="1">Uncharacterized protein</fullName>
    </submittedName>
</protein>
<reference evidence="1" key="1">
    <citation type="submission" date="2020-05" db="EMBL/GenBank/DDBJ databases">
        <title>Large-scale comparative analyses of tick genomes elucidate their genetic diversity and vector capacities.</title>
        <authorList>
            <person name="Jia N."/>
            <person name="Wang J."/>
            <person name="Shi W."/>
            <person name="Du L."/>
            <person name="Sun Y."/>
            <person name="Zhan W."/>
            <person name="Jiang J."/>
            <person name="Wang Q."/>
            <person name="Zhang B."/>
            <person name="Ji P."/>
            <person name="Sakyi L.B."/>
            <person name="Cui X."/>
            <person name="Yuan T."/>
            <person name="Jiang B."/>
            <person name="Yang W."/>
            <person name="Lam T.T.-Y."/>
            <person name="Chang Q."/>
            <person name="Ding S."/>
            <person name="Wang X."/>
            <person name="Zhu J."/>
            <person name="Ruan X."/>
            <person name="Zhao L."/>
            <person name="Wei J."/>
            <person name="Que T."/>
            <person name="Du C."/>
            <person name="Cheng J."/>
            <person name="Dai P."/>
            <person name="Han X."/>
            <person name="Huang E."/>
            <person name="Gao Y."/>
            <person name="Liu J."/>
            <person name="Shao H."/>
            <person name="Ye R."/>
            <person name="Li L."/>
            <person name="Wei W."/>
            <person name="Wang X."/>
            <person name="Wang C."/>
            <person name="Yang T."/>
            <person name="Huo Q."/>
            <person name="Li W."/>
            <person name="Guo W."/>
            <person name="Chen H."/>
            <person name="Zhou L."/>
            <person name="Ni X."/>
            <person name="Tian J."/>
            <person name="Zhou Y."/>
            <person name="Sheng Y."/>
            <person name="Liu T."/>
            <person name="Pan Y."/>
            <person name="Xia L."/>
            <person name="Li J."/>
            <person name="Zhao F."/>
            <person name="Cao W."/>
        </authorList>
    </citation>
    <scope>NUCLEOTIDE SEQUENCE</scope>
    <source>
        <strain evidence="1">Hyas-2018</strain>
    </source>
</reference>
<gene>
    <name evidence="1" type="ORF">HPB50_023325</name>
</gene>
<comment type="caution">
    <text evidence="1">The sequence shown here is derived from an EMBL/GenBank/DDBJ whole genome shotgun (WGS) entry which is preliminary data.</text>
</comment>
<keyword evidence="2" id="KW-1185">Reference proteome</keyword>
<dbReference type="Proteomes" id="UP000821845">
    <property type="component" value="Chromosome 1"/>
</dbReference>
<name>A0ACB7TM81_HYAAI</name>
<evidence type="ECO:0000313" key="2">
    <source>
        <dbReference type="Proteomes" id="UP000821845"/>
    </source>
</evidence>
<organism evidence="1 2">
    <name type="scientific">Hyalomma asiaticum</name>
    <name type="common">Tick</name>
    <dbReference type="NCBI Taxonomy" id="266040"/>
    <lineage>
        <taxon>Eukaryota</taxon>
        <taxon>Metazoa</taxon>
        <taxon>Ecdysozoa</taxon>
        <taxon>Arthropoda</taxon>
        <taxon>Chelicerata</taxon>
        <taxon>Arachnida</taxon>
        <taxon>Acari</taxon>
        <taxon>Parasitiformes</taxon>
        <taxon>Ixodida</taxon>
        <taxon>Ixodoidea</taxon>
        <taxon>Ixodidae</taxon>
        <taxon>Hyalomminae</taxon>
        <taxon>Hyalomma</taxon>
    </lineage>
</organism>
<evidence type="ECO:0000313" key="1">
    <source>
        <dbReference type="EMBL" id="KAH6948271.1"/>
    </source>
</evidence>
<accession>A0ACB7TM81</accession>
<sequence>MPGKQLATALSWDPVAQLPVTPAIDKVELYFLEALRAISPTFPDLLGDFRADQAADRECAQLRLLASKGGLGRIPTAPLLRGYPHAADIHRRNSAQRRAQRLDFDHRHAAQDLRPLGEGERVQIRDADCAGTVLSPAQRPRSCRGSDRCRHLVPQQSPSSDGRGLGSSSPLPHGSQSPPQTQLGCVQQSNSQGSYSSTSFMDTGCHCYSLKTACI</sequence>
<proteinExistence type="predicted"/>